<dbReference type="OrthoDB" id="1927595at2"/>
<evidence type="ECO:0000256" key="1">
    <source>
        <dbReference type="SAM" id="Phobius"/>
    </source>
</evidence>
<feature type="transmembrane region" description="Helical" evidence="1">
    <location>
        <begin position="73"/>
        <end position="95"/>
    </location>
</feature>
<feature type="transmembrane region" description="Helical" evidence="1">
    <location>
        <begin position="33"/>
        <end position="52"/>
    </location>
</feature>
<keyword evidence="1" id="KW-0472">Membrane</keyword>
<dbReference type="AlphaFoldDB" id="A0A443IPA0"/>
<sequence>MKYFLMGILLSAVSALFSLALWGIDTAVKVTGGIGLLFLVLSMISLGTMVSGDRARANFASESMAERHERTIVSARLFFIGLPNLIVAGCFLYFFN</sequence>
<dbReference type="EMBL" id="QYTU02000025">
    <property type="protein sequence ID" value="RWR08419.1"/>
    <property type="molecule type" value="Genomic_DNA"/>
</dbReference>
<dbReference type="Pfam" id="PF17247">
    <property type="entry name" value="DUF5316"/>
    <property type="match status" value="1"/>
</dbReference>
<keyword evidence="1" id="KW-1133">Transmembrane helix</keyword>
<dbReference type="InterPro" id="IPR035167">
    <property type="entry name" value="DUF5316"/>
</dbReference>
<evidence type="ECO:0008006" key="4">
    <source>
        <dbReference type="Google" id="ProtNLM"/>
    </source>
</evidence>
<proteinExistence type="predicted"/>
<evidence type="ECO:0000313" key="2">
    <source>
        <dbReference type="EMBL" id="RWR08419.1"/>
    </source>
</evidence>
<organism evidence="2 3">
    <name type="scientific">Siminovitchia fortis</name>
    <dbReference type="NCBI Taxonomy" id="254758"/>
    <lineage>
        <taxon>Bacteria</taxon>
        <taxon>Bacillati</taxon>
        <taxon>Bacillota</taxon>
        <taxon>Bacilli</taxon>
        <taxon>Bacillales</taxon>
        <taxon>Bacillaceae</taxon>
        <taxon>Siminovitchia</taxon>
    </lineage>
</organism>
<evidence type="ECO:0000313" key="3">
    <source>
        <dbReference type="Proteomes" id="UP000273811"/>
    </source>
</evidence>
<accession>A0A443IPA0</accession>
<protein>
    <recommendedName>
        <fullName evidence="4">DUF5316 domain-containing protein</fullName>
    </recommendedName>
</protein>
<reference evidence="2" key="1">
    <citation type="submission" date="2018-12" db="EMBL/GenBank/DDBJ databases">
        <authorList>
            <person name="Sun L."/>
            <person name="Chen Z."/>
        </authorList>
    </citation>
    <scope>NUCLEOTIDE SEQUENCE [LARGE SCALE GENOMIC DNA]</scope>
    <source>
        <strain evidence="2">DSM 16012</strain>
    </source>
</reference>
<keyword evidence="3" id="KW-1185">Reference proteome</keyword>
<comment type="caution">
    <text evidence="2">The sequence shown here is derived from an EMBL/GenBank/DDBJ whole genome shotgun (WGS) entry which is preliminary data.</text>
</comment>
<gene>
    <name evidence="2" type="ORF">D4N35_011625</name>
</gene>
<keyword evidence="1" id="KW-0812">Transmembrane</keyword>
<dbReference type="RefSeq" id="WP_120073747.1">
    <property type="nucleotide sequence ID" value="NZ_CP126113.1"/>
</dbReference>
<dbReference type="GeneID" id="56392974"/>
<name>A0A443IPA0_9BACI</name>
<dbReference type="Proteomes" id="UP000273811">
    <property type="component" value="Unassembled WGS sequence"/>
</dbReference>